<protein>
    <submittedName>
        <fullName evidence="5">DUF5117 domain-containing protein</fullName>
    </submittedName>
</protein>
<name>A0A969WD35_9GAMM</name>
<reference evidence="5" key="1">
    <citation type="submission" date="2020-03" db="EMBL/GenBank/DDBJ databases">
        <title>Solimonas marina sp. nov., isolated from deep seawater of the Pacific Ocean.</title>
        <authorList>
            <person name="Liu X."/>
            <person name="Lai Q."/>
            <person name="Sun F."/>
            <person name="Gai Y."/>
            <person name="Li G."/>
            <person name="Shao Z."/>
        </authorList>
    </citation>
    <scope>NUCLEOTIDE SEQUENCE</scope>
    <source>
        <strain evidence="5">C16B3</strain>
    </source>
</reference>
<feature type="domain" description="EcxA zinc-binding" evidence="3">
    <location>
        <begin position="426"/>
        <end position="710"/>
    </location>
</feature>
<dbReference type="InterPro" id="IPR034032">
    <property type="entry name" value="Zn_MMP-like_bac"/>
</dbReference>
<dbReference type="InterPro" id="IPR024079">
    <property type="entry name" value="MetalloPept_cat_dom_sf"/>
</dbReference>
<dbReference type="Gene3D" id="3.40.390.10">
    <property type="entry name" value="Collagenase (Catalytic Domain)"/>
    <property type="match status" value="1"/>
</dbReference>
<comment type="caution">
    <text evidence="5">The sequence shown here is derived from an EMBL/GenBank/DDBJ whole genome shotgun (WGS) entry which is preliminary data.</text>
</comment>
<dbReference type="InterPro" id="IPR032534">
    <property type="entry name" value="EcxA_zinc-bd"/>
</dbReference>
<sequence length="817" mass="90671">MGLMGLLLIALAAIALALTATPARAATSGIAGLTRHDGFVPFWFDPAGRVLIEVPVFDQDVLYYVSAATSPGSVQAPVDRGIMSSAVIHFERSGSKVIVDQINTNFRATTSSAATQEGVADSFPTSVLAVLPVVSESGGKVVVDATPLFMRDAAGISARFKRAKIGDYKFDASHSVFYPKRMKAFPENTEIETVSTFTSASPSPVLRNITPSPGTMTIRIHHSFLKAPEGYTPRVADPRIGVNSIEFTDYSKPIDERPVTEWIRRWRLEKKDPNAALSEPKKPIVYYFDPAIPEPIRTAVKQGLLWWNKAFEQAGFKNAIEAKDAPPDMDPMDIRYAYVLWIQRDERGFSSSGTFIDPRTGEVLGSKTHLDTFRLRTVANFYDAYSGALPEDGSGITIADPSLVSEDRYNQMPKGQRDMAFLRQALLAAHELGHTLGFDHNFNANLNDRSSVMEYPTPRVTVKNGKLDLSQSFMTAVGAYDDYMVRYAYTPFPKQQEQAGLANIIKQMHDDGIVYTLQSDPRYTWYDDRETPVENLRETAAVRKLALAHYGPQMLKPGEPIGAMRDMRLWMVYLEQRYAIESALKYVGGMFQNITVKDEARPLPPTQFIPADEQQQVMNLLMDAVDPKNLEIPESLLIQLAPDPGKNLEDMSSDPVFDQLRAARILAALVIEPLFDAQRASRMVALGARKPDTYTFPQMVDTVMAHTWGAKSGGNAQQRALLRVTQDVAMQSMMELGAAADTAPEARAYVLDQLTQLAQDLQSRKDSDPLTAAFYRQSARDIQRYLDDPSDNVPKNVMPDWGKGPRSRFPQPPGPPL</sequence>
<feature type="signal peptide" evidence="2">
    <location>
        <begin position="1"/>
        <end position="25"/>
    </location>
</feature>
<keyword evidence="6" id="KW-1185">Reference proteome</keyword>
<dbReference type="EMBL" id="JAAVXB010000011">
    <property type="protein sequence ID" value="NKF24004.1"/>
    <property type="molecule type" value="Genomic_DNA"/>
</dbReference>
<dbReference type="Pfam" id="PF17148">
    <property type="entry name" value="DUF5117"/>
    <property type="match status" value="1"/>
</dbReference>
<feature type="domain" description="DUF5117" evidence="4">
    <location>
        <begin position="84"/>
        <end position="271"/>
    </location>
</feature>
<dbReference type="AlphaFoldDB" id="A0A969WD35"/>
<dbReference type="GO" id="GO:0008237">
    <property type="term" value="F:metallopeptidase activity"/>
    <property type="evidence" value="ECO:0007669"/>
    <property type="project" value="InterPro"/>
</dbReference>
<organism evidence="5 6">
    <name type="scientific">Solimonas marina</name>
    <dbReference type="NCBI Taxonomy" id="2714601"/>
    <lineage>
        <taxon>Bacteria</taxon>
        <taxon>Pseudomonadati</taxon>
        <taxon>Pseudomonadota</taxon>
        <taxon>Gammaproteobacteria</taxon>
        <taxon>Nevskiales</taxon>
        <taxon>Nevskiaceae</taxon>
        <taxon>Solimonas</taxon>
    </lineage>
</organism>
<evidence type="ECO:0000313" key="5">
    <source>
        <dbReference type="EMBL" id="NKF24004.1"/>
    </source>
</evidence>
<dbReference type="Proteomes" id="UP000653472">
    <property type="component" value="Unassembled WGS sequence"/>
</dbReference>
<evidence type="ECO:0000259" key="3">
    <source>
        <dbReference type="Pfam" id="PF16313"/>
    </source>
</evidence>
<feature type="region of interest" description="Disordered" evidence="1">
    <location>
        <begin position="783"/>
        <end position="817"/>
    </location>
</feature>
<evidence type="ECO:0000256" key="2">
    <source>
        <dbReference type="SAM" id="SignalP"/>
    </source>
</evidence>
<dbReference type="PANTHER" id="PTHR38478:SF1">
    <property type="entry name" value="ZINC DEPENDENT METALLOPROTEASE DOMAIN LIPOPROTEIN"/>
    <property type="match status" value="1"/>
</dbReference>
<keyword evidence="2" id="KW-0732">Signal</keyword>
<feature type="chain" id="PRO_5036902582" evidence="2">
    <location>
        <begin position="26"/>
        <end position="817"/>
    </location>
</feature>
<evidence type="ECO:0000259" key="4">
    <source>
        <dbReference type="Pfam" id="PF17148"/>
    </source>
</evidence>
<evidence type="ECO:0000313" key="6">
    <source>
        <dbReference type="Proteomes" id="UP000653472"/>
    </source>
</evidence>
<evidence type="ECO:0000256" key="1">
    <source>
        <dbReference type="SAM" id="MobiDB-lite"/>
    </source>
</evidence>
<accession>A0A969WD35</accession>
<dbReference type="Pfam" id="PF16313">
    <property type="entry name" value="DUF4953"/>
    <property type="match status" value="1"/>
</dbReference>
<proteinExistence type="predicted"/>
<dbReference type="CDD" id="cd04276">
    <property type="entry name" value="ZnMc_MMP_like_2"/>
    <property type="match status" value="1"/>
</dbReference>
<dbReference type="SUPFAM" id="SSF55486">
    <property type="entry name" value="Metalloproteases ('zincins'), catalytic domain"/>
    <property type="match status" value="1"/>
</dbReference>
<dbReference type="InterPro" id="IPR033413">
    <property type="entry name" value="DUF5117"/>
</dbReference>
<dbReference type="PANTHER" id="PTHR38478">
    <property type="entry name" value="PEPTIDASE M1A AND M12B"/>
    <property type="match status" value="1"/>
</dbReference>
<gene>
    <name evidence="5" type="ORF">G7Y82_16960</name>
</gene>